<evidence type="ECO:0000313" key="2">
    <source>
        <dbReference type="Proteomes" id="UP000018234"/>
    </source>
</evidence>
<evidence type="ECO:0008006" key="3">
    <source>
        <dbReference type="Google" id="ProtNLM"/>
    </source>
</evidence>
<sequence length="76" mass="8919">MFMKGKWTNNSDSLFLKIESKKFRIDSLNNSPKWKNWLAIGEGIYTFKIDGKFLENEKKYSSGKLSLEKLEKIVIN</sequence>
<evidence type="ECO:0000313" key="1">
    <source>
        <dbReference type="EMBL" id="ESU22907.1"/>
    </source>
</evidence>
<reference evidence="1 2" key="1">
    <citation type="submission" date="2013-08" db="EMBL/GenBank/DDBJ databases">
        <title>Flavobacterium saliperosum type strain genome sequencing.</title>
        <authorList>
            <person name="Lee K."/>
            <person name="Yi H."/>
            <person name="Park S."/>
            <person name="Chun J."/>
        </authorList>
    </citation>
    <scope>NUCLEOTIDE SEQUENCE [LARGE SCALE GENOMIC DNA]</scope>
    <source>
        <strain evidence="1 2">S13</strain>
    </source>
</reference>
<proteinExistence type="predicted"/>
<dbReference type="EMBL" id="AVFO01000046">
    <property type="protein sequence ID" value="ESU22907.1"/>
    <property type="molecule type" value="Genomic_DNA"/>
</dbReference>
<dbReference type="Proteomes" id="UP000018234">
    <property type="component" value="Unassembled WGS sequence"/>
</dbReference>
<gene>
    <name evidence="1" type="ORF">FSS13T_25200</name>
</gene>
<keyword evidence="2" id="KW-1185">Reference proteome</keyword>
<protein>
    <recommendedName>
        <fullName evidence="3">DUF4115 domain-containing protein</fullName>
    </recommendedName>
</protein>
<name>A0ABN0QDL0_9FLAO</name>
<comment type="caution">
    <text evidence="1">The sequence shown here is derived from an EMBL/GenBank/DDBJ whole genome shotgun (WGS) entry which is preliminary data.</text>
</comment>
<accession>A0ABN0QDL0</accession>
<organism evidence="1 2">
    <name type="scientific">Flavobacterium saliperosum S13</name>
    <dbReference type="NCBI Taxonomy" id="1341155"/>
    <lineage>
        <taxon>Bacteria</taxon>
        <taxon>Pseudomonadati</taxon>
        <taxon>Bacteroidota</taxon>
        <taxon>Flavobacteriia</taxon>
        <taxon>Flavobacteriales</taxon>
        <taxon>Flavobacteriaceae</taxon>
        <taxon>Flavobacterium</taxon>
    </lineage>
</organism>